<proteinExistence type="predicted"/>
<reference evidence="2 3" key="1">
    <citation type="submission" date="2024-09" db="EMBL/GenBank/DDBJ databases">
        <authorList>
            <person name="Sun Q."/>
            <person name="Mori K."/>
        </authorList>
    </citation>
    <scope>NUCLEOTIDE SEQUENCE [LARGE SCALE GENOMIC DNA]</scope>
    <source>
        <strain evidence="2 3">JCM 13852</strain>
    </source>
</reference>
<dbReference type="InterPro" id="IPR036259">
    <property type="entry name" value="MFS_trans_sf"/>
</dbReference>
<evidence type="ECO:0000313" key="2">
    <source>
        <dbReference type="EMBL" id="MFB9689846.1"/>
    </source>
</evidence>
<gene>
    <name evidence="2" type="ORF">ACFFTO_37210</name>
</gene>
<keyword evidence="3" id="KW-1185">Reference proteome</keyword>
<dbReference type="Gene3D" id="1.20.1250.20">
    <property type="entry name" value="MFS general substrate transporter like domains"/>
    <property type="match status" value="1"/>
</dbReference>
<evidence type="ECO:0000313" key="3">
    <source>
        <dbReference type="Proteomes" id="UP001589535"/>
    </source>
</evidence>
<comment type="caution">
    <text evidence="2">The sequence shown here is derived from an EMBL/GenBank/DDBJ whole genome shotgun (WGS) entry which is preliminary data.</text>
</comment>
<accession>A0ABV5UFF4</accession>
<evidence type="ECO:0008006" key="4">
    <source>
        <dbReference type="Google" id="ProtNLM"/>
    </source>
</evidence>
<evidence type="ECO:0000256" key="1">
    <source>
        <dbReference type="SAM" id="Phobius"/>
    </source>
</evidence>
<dbReference type="EMBL" id="JBHMBK010000042">
    <property type="protein sequence ID" value="MFB9689846.1"/>
    <property type="molecule type" value="Genomic_DNA"/>
</dbReference>
<dbReference type="SUPFAM" id="SSF103473">
    <property type="entry name" value="MFS general substrate transporter"/>
    <property type="match status" value="1"/>
</dbReference>
<organism evidence="2 3">
    <name type="scientific">Amycolatopsis plumensis</name>
    <dbReference type="NCBI Taxonomy" id="236508"/>
    <lineage>
        <taxon>Bacteria</taxon>
        <taxon>Bacillati</taxon>
        <taxon>Actinomycetota</taxon>
        <taxon>Actinomycetes</taxon>
        <taxon>Pseudonocardiales</taxon>
        <taxon>Pseudonocardiaceae</taxon>
        <taxon>Amycolatopsis</taxon>
    </lineage>
</organism>
<dbReference type="Proteomes" id="UP001589535">
    <property type="component" value="Unassembled WGS sequence"/>
</dbReference>
<keyword evidence="1" id="KW-0812">Transmembrane</keyword>
<keyword evidence="1" id="KW-1133">Transmembrane helix</keyword>
<keyword evidence="1" id="KW-0472">Membrane</keyword>
<dbReference type="RefSeq" id="WP_378204258.1">
    <property type="nucleotide sequence ID" value="NZ_JBHMBK010000042.1"/>
</dbReference>
<sequence length="90" mass="8838">MLWLGAAVVVTEAAIPPTLVLLNVLTERAVDPAVRTRAFTWNNSASAAGSALAAFLAGHTADALGASAAFALAPAAALALLALTATLPSG</sequence>
<name>A0ABV5UFF4_9PSEU</name>
<feature type="transmembrane region" description="Helical" evidence="1">
    <location>
        <begin position="64"/>
        <end position="87"/>
    </location>
</feature>
<protein>
    <recommendedName>
        <fullName evidence="4">Major facilitator superfamily (MFS) profile domain-containing protein</fullName>
    </recommendedName>
</protein>